<dbReference type="RefSeq" id="WP_130500194.1">
    <property type="nucleotide sequence ID" value="NZ_SHMP01000004.1"/>
</dbReference>
<evidence type="ECO:0000313" key="2">
    <source>
        <dbReference type="Proteomes" id="UP000291097"/>
    </source>
</evidence>
<comment type="caution">
    <text evidence="1">The sequence shown here is derived from an EMBL/GenBank/DDBJ whole genome shotgun (WGS) entry which is preliminary data.</text>
</comment>
<sequence length="147" mass="16064">MRLELRVCQHCLDGDHGNERRTALLNDMVNCAEQIKEYKDVLDLDAVHIRKVRDDEPGKPAALPVVSATIQNDQIVLNDTQLVAEGQDGNMLVYTNPDDVLTVLAGNLDEISKAVTDDVTVDLSQIGAEIVSQANLGANRGDQEQSQ</sequence>
<protein>
    <submittedName>
        <fullName evidence="1">Uncharacterized protein</fullName>
    </submittedName>
</protein>
<accession>A0A482YAL7</accession>
<dbReference type="OrthoDB" id="193446at2157"/>
<reference evidence="1 2" key="1">
    <citation type="submission" date="2019-02" db="EMBL/GenBank/DDBJ databases">
        <title>Genomic Encyclopedia of Archaeal and Bacterial Type Strains, Phase II (KMG-II): from individual species to whole genera.</title>
        <authorList>
            <person name="Goeker M."/>
        </authorList>
    </citation>
    <scope>NUCLEOTIDE SEQUENCE [LARGE SCALE GENOMIC DNA]</scope>
    <source>
        <strain evidence="1 2">DSM 18328</strain>
    </source>
</reference>
<dbReference type="Proteomes" id="UP000291097">
    <property type="component" value="Unassembled WGS sequence"/>
</dbReference>
<name>A0A482YAL7_9EURY</name>
<organism evidence="1 2">
    <name type="scientific">Natrinema hispanicum</name>
    <dbReference type="NCBI Taxonomy" id="392421"/>
    <lineage>
        <taxon>Archaea</taxon>
        <taxon>Methanobacteriati</taxon>
        <taxon>Methanobacteriota</taxon>
        <taxon>Stenosarchaea group</taxon>
        <taxon>Halobacteria</taxon>
        <taxon>Halobacteriales</taxon>
        <taxon>Natrialbaceae</taxon>
        <taxon>Natrinema</taxon>
    </lineage>
</organism>
<dbReference type="AlphaFoldDB" id="A0A482YAL7"/>
<dbReference type="EMBL" id="SHMP01000004">
    <property type="protein sequence ID" value="RZV10725.1"/>
    <property type="molecule type" value="Genomic_DNA"/>
</dbReference>
<gene>
    <name evidence="1" type="ORF">BDK88_1906</name>
</gene>
<evidence type="ECO:0000313" key="1">
    <source>
        <dbReference type="EMBL" id="RZV10725.1"/>
    </source>
</evidence>
<proteinExistence type="predicted"/>